<name>A1AXG4_RUTMC</name>
<evidence type="ECO:0000256" key="5">
    <source>
        <dbReference type="SAM" id="Phobius"/>
    </source>
</evidence>
<feature type="domain" description="O-antigen ligase-related" evidence="6">
    <location>
        <begin position="185"/>
        <end position="341"/>
    </location>
</feature>
<organism evidence="7 8">
    <name type="scientific">Ruthia magnifica subsp. Calyptogena magnifica</name>
    <dbReference type="NCBI Taxonomy" id="413404"/>
    <lineage>
        <taxon>Bacteria</taxon>
        <taxon>Pseudomonadati</taxon>
        <taxon>Pseudomonadota</taxon>
        <taxon>Gammaproteobacteria</taxon>
        <taxon>Candidatus Pseudothioglobaceae</taxon>
        <taxon>Candidatus Ruthturnera</taxon>
    </lineage>
</organism>
<feature type="transmembrane region" description="Helical" evidence="5">
    <location>
        <begin position="329"/>
        <end position="352"/>
    </location>
</feature>
<feature type="transmembrane region" description="Helical" evidence="5">
    <location>
        <begin position="36"/>
        <end position="52"/>
    </location>
</feature>
<proteinExistence type="predicted"/>
<feature type="transmembrane region" description="Helical" evidence="5">
    <location>
        <begin position="89"/>
        <end position="110"/>
    </location>
</feature>
<reference evidence="7 8" key="1">
    <citation type="journal article" date="2007" name="Science">
        <title>The Calyptogena magnifica chemoautotrophic symbiont genome.</title>
        <authorList>
            <person name="Newton I.L.G."/>
            <person name="Woyke T."/>
            <person name="Auchtung T.A."/>
            <person name="Dilly G.F."/>
            <person name="Dutton R.J."/>
            <person name="Fisher M.C."/>
            <person name="Fontanez K.M."/>
            <person name="Lau E."/>
            <person name="Stewart F.J."/>
            <person name="Richardson P.M."/>
            <person name="Barry K.W."/>
            <person name="Saunders E."/>
            <person name="Detter J.C."/>
            <person name="Wu D."/>
            <person name="Eisen J.A."/>
            <person name="Cavanaugh C.M."/>
        </authorList>
    </citation>
    <scope>NUCLEOTIDE SEQUENCE [LARGE SCALE GENOMIC DNA]</scope>
    <source>
        <strain evidence="7 8">Cm</strain>
    </source>
</reference>
<gene>
    <name evidence="7" type="ordered locus">Rmag_0908</name>
</gene>
<feature type="transmembrane region" description="Helical" evidence="5">
    <location>
        <begin position="364"/>
        <end position="380"/>
    </location>
</feature>
<feature type="transmembrane region" description="Helical" evidence="5">
    <location>
        <begin position="122"/>
        <end position="143"/>
    </location>
</feature>
<dbReference type="RefSeq" id="WP_011738246.1">
    <property type="nucleotide sequence ID" value="NC_008610.1"/>
</dbReference>
<dbReference type="EMBL" id="CP000488">
    <property type="protein sequence ID" value="ABL02621.1"/>
    <property type="molecule type" value="Genomic_DNA"/>
</dbReference>
<feature type="transmembrane region" description="Helical" evidence="5">
    <location>
        <begin position="226"/>
        <end position="243"/>
    </location>
</feature>
<evidence type="ECO:0000313" key="8">
    <source>
        <dbReference type="Proteomes" id="UP000002587"/>
    </source>
</evidence>
<dbReference type="HOGENOM" id="CLU_668839_0_0_6"/>
<keyword evidence="2 5" id="KW-0812">Transmembrane</keyword>
<evidence type="ECO:0000313" key="7">
    <source>
        <dbReference type="EMBL" id="ABL02621.1"/>
    </source>
</evidence>
<feature type="transmembrane region" description="Helical" evidence="5">
    <location>
        <begin position="180"/>
        <end position="196"/>
    </location>
</feature>
<keyword evidence="3 5" id="KW-1133">Transmembrane helix</keyword>
<accession>A1AXG4</accession>
<keyword evidence="4 5" id="KW-0472">Membrane</keyword>
<dbReference type="STRING" id="413404.Rmag_0908"/>
<feature type="transmembrane region" description="Helical" evidence="5">
    <location>
        <begin position="202"/>
        <end position="219"/>
    </location>
</feature>
<evidence type="ECO:0000259" key="6">
    <source>
        <dbReference type="Pfam" id="PF04932"/>
    </source>
</evidence>
<dbReference type="GO" id="GO:0016020">
    <property type="term" value="C:membrane"/>
    <property type="evidence" value="ECO:0007669"/>
    <property type="project" value="UniProtKB-SubCell"/>
</dbReference>
<dbReference type="AlphaFoldDB" id="A1AXG4"/>
<evidence type="ECO:0000256" key="1">
    <source>
        <dbReference type="ARBA" id="ARBA00004141"/>
    </source>
</evidence>
<feature type="transmembrane region" description="Helical" evidence="5">
    <location>
        <begin position="64"/>
        <end position="83"/>
    </location>
</feature>
<dbReference type="Pfam" id="PF04932">
    <property type="entry name" value="Wzy_C"/>
    <property type="match status" value="1"/>
</dbReference>
<protein>
    <submittedName>
        <fullName evidence="7">O-antigen polymerase</fullName>
    </submittedName>
</protein>
<keyword evidence="8" id="KW-1185">Reference proteome</keyword>
<dbReference type="Proteomes" id="UP000002587">
    <property type="component" value="Chromosome"/>
</dbReference>
<dbReference type="PANTHER" id="PTHR37422">
    <property type="entry name" value="TEICHURONIC ACID BIOSYNTHESIS PROTEIN TUAE"/>
    <property type="match status" value="1"/>
</dbReference>
<evidence type="ECO:0000256" key="4">
    <source>
        <dbReference type="ARBA" id="ARBA00023136"/>
    </source>
</evidence>
<feature type="transmembrane region" description="Helical" evidence="5">
    <location>
        <begin position="12"/>
        <end position="30"/>
    </location>
</feature>
<evidence type="ECO:0000256" key="3">
    <source>
        <dbReference type="ARBA" id="ARBA00022989"/>
    </source>
</evidence>
<dbReference type="InterPro" id="IPR007016">
    <property type="entry name" value="O-antigen_ligase-rel_domated"/>
</dbReference>
<dbReference type="KEGG" id="rma:Rmag_0908"/>
<dbReference type="InterPro" id="IPR051533">
    <property type="entry name" value="WaaL-like"/>
</dbReference>
<feature type="transmembrane region" description="Helical" evidence="5">
    <location>
        <begin position="155"/>
        <end position="173"/>
    </location>
</feature>
<feature type="transmembrane region" description="Helical" evidence="5">
    <location>
        <begin position="386"/>
        <end position="403"/>
    </location>
</feature>
<sequence>MKLSIKYPNIVRFTFLQLTVLSMPLFVLNVKYMSELIIFILIIFGIYFSTYEKVLPFMHDQLKLYSYLIFVFFLSIVMSVILSDNPSHGISKIGSNIHFLVAPFVAYSIFKCNVNFKHMVLAIKLSIIIGSIYAVYQNSYLGIDRVEAGADSPTIFGFIMVFFAFVAIIDVWSQTNKEKLFSFLIFLLASYSIILSGTRISWMIFLVLFFSVIFIWFIQGCLTKKGLLLIVVTAVITTVFFIHSKQVNDRINVAFEEIKTFSKNKNSYGSIDLRLSMWRGGLAAFKQQPIIGYGYQNTGLAASRYTSGSYEKGLIKGQKMLHNDYINSLVGFGIVGLLVLLMLLFLPLAIFFKRLRTNKDFTKNAIGLLFIIALSVYAITDSIYSHNVMRSFVVFFLGVLLPVPTKSRLTS</sequence>
<dbReference type="PANTHER" id="PTHR37422:SF13">
    <property type="entry name" value="LIPOPOLYSACCHARIDE BIOSYNTHESIS PROTEIN PA4999-RELATED"/>
    <property type="match status" value="1"/>
</dbReference>
<dbReference type="eggNOG" id="COG3307">
    <property type="taxonomic scope" value="Bacteria"/>
</dbReference>
<comment type="subcellular location">
    <subcellularLocation>
        <location evidence="1">Membrane</location>
        <topology evidence="1">Multi-pass membrane protein</topology>
    </subcellularLocation>
</comment>
<evidence type="ECO:0000256" key="2">
    <source>
        <dbReference type="ARBA" id="ARBA00022692"/>
    </source>
</evidence>